<comment type="similarity">
    <text evidence="3 13">Belongs to the homoserine dehydrogenase family.</text>
</comment>
<dbReference type="GO" id="GO:0004412">
    <property type="term" value="F:homoserine dehydrogenase activity"/>
    <property type="evidence" value="ECO:0007669"/>
    <property type="project" value="UniProtKB-EC"/>
</dbReference>
<dbReference type="InterPro" id="IPR022697">
    <property type="entry name" value="HDH_short"/>
</dbReference>
<comment type="caution">
    <text evidence="16">The sequence shown here is derived from an EMBL/GenBank/DDBJ whole genome shotgun (WGS) entry which is preliminary data.</text>
</comment>
<keyword evidence="11 12" id="KW-0521">NADP</keyword>
<dbReference type="PIRSF" id="PIRSF036497">
    <property type="entry name" value="HDH_short"/>
    <property type="match status" value="1"/>
</dbReference>
<dbReference type="Pfam" id="PF03447">
    <property type="entry name" value="NAD_binding_3"/>
    <property type="match status" value="1"/>
</dbReference>
<evidence type="ECO:0000256" key="3">
    <source>
        <dbReference type="ARBA" id="ARBA00006753"/>
    </source>
</evidence>
<dbReference type="Pfam" id="PF00742">
    <property type="entry name" value="Homoserine_dh"/>
    <property type="match status" value="1"/>
</dbReference>
<dbReference type="InterPro" id="IPR036291">
    <property type="entry name" value="NAD(P)-bd_dom_sf"/>
</dbReference>
<dbReference type="GO" id="GO:0009086">
    <property type="term" value="P:methionine biosynthetic process"/>
    <property type="evidence" value="ECO:0007669"/>
    <property type="project" value="UniProtKB-KW"/>
</dbReference>
<keyword evidence="6 12" id="KW-0028">Amino-acid biosynthesis</keyword>
<dbReference type="PANTHER" id="PTHR43331">
    <property type="entry name" value="HOMOSERINE DEHYDROGENASE"/>
    <property type="match status" value="1"/>
</dbReference>
<evidence type="ECO:0000256" key="2">
    <source>
        <dbReference type="ARBA" id="ARBA00005062"/>
    </source>
</evidence>
<dbReference type="FunFam" id="3.30.360.10:FF:000005">
    <property type="entry name" value="Homoserine dehydrogenase"/>
    <property type="match status" value="1"/>
</dbReference>
<feature type="binding site" evidence="11">
    <location>
        <position position="189"/>
    </location>
    <ligand>
        <name>L-homoserine</name>
        <dbReference type="ChEBI" id="CHEBI:57476"/>
    </ligand>
</feature>
<dbReference type="PANTHER" id="PTHR43331:SF1">
    <property type="entry name" value="HOMOSERINE DEHYDROGENASE"/>
    <property type="match status" value="1"/>
</dbReference>
<evidence type="ECO:0000256" key="13">
    <source>
        <dbReference type="RuleBase" id="RU004171"/>
    </source>
</evidence>
<dbReference type="Proteomes" id="UP000886268">
    <property type="component" value="Unassembled WGS sequence"/>
</dbReference>
<evidence type="ECO:0000256" key="6">
    <source>
        <dbReference type="ARBA" id="ARBA00022605"/>
    </source>
</evidence>
<dbReference type="EC" id="1.1.1.3" evidence="4 12"/>
<evidence type="ECO:0000256" key="4">
    <source>
        <dbReference type="ARBA" id="ARBA00013213"/>
    </source>
</evidence>
<proteinExistence type="inferred from homology"/>
<comment type="pathway">
    <text evidence="1 12">Amino-acid biosynthesis; L-threonine biosynthesis; L-threonine from L-aspartate: step 3/5.</text>
</comment>
<dbReference type="InterPro" id="IPR019811">
    <property type="entry name" value="HDH_CS"/>
</dbReference>
<evidence type="ECO:0000256" key="9">
    <source>
        <dbReference type="ARBA" id="ARBA00023167"/>
    </source>
</evidence>
<evidence type="ECO:0000313" key="16">
    <source>
        <dbReference type="EMBL" id="HEB73744.1"/>
    </source>
</evidence>
<dbReference type="SUPFAM" id="SSF51735">
    <property type="entry name" value="NAD(P)-binding Rossmann-fold domains"/>
    <property type="match status" value="1"/>
</dbReference>
<comment type="pathway">
    <text evidence="2 12">Amino-acid biosynthesis; L-methionine biosynthesis via de novo pathway; L-homoserine from L-aspartate: step 3/3.</text>
</comment>
<evidence type="ECO:0000256" key="8">
    <source>
        <dbReference type="ARBA" id="ARBA00023002"/>
    </source>
</evidence>
<accession>A0A7V1N246</accession>
<feature type="active site" description="Proton donor" evidence="10">
    <location>
        <position position="204"/>
    </location>
</feature>
<evidence type="ECO:0000256" key="1">
    <source>
        <dbReference type="ARBA" id="ARBA00005056"/>
    </source>
</evidence>
<keyword evidence="9 12" id="KW-0486">Methionine biosynthesis</keyword>
<reference evidence="16" key="1">
    <citation type="journal article" date="2020" name="mSystems">
        <title>Genome- and Community-Level Interaction Insights into Carbon Utilization and Element Cycling Functions of Hydrothermarchaeota in Hydrothermal Sediment.</title>
        <authorList>
            <person name="Zhou Z."/>
            <person name="Liu Y."/>
            <person name="Xu W."/>
            <person name="Pan J."/>
            <person name="Luo Z.H."/>
            <person name="Li M."/>
        </authorList>
    </citation>
    <scope>NUCLEOTIDE SEQUENCE [LARGE SCALE GENOMIC DNA]</scope>
    <source>
        <strain evidence="16">HyVt-45</strain>
    </source>
</reference>
<keyword evidence="8 12" id="KW-0560">Oxidoreductase</keyword>
<evidence type="ECO:0000256" key="12">
    <source>
        <dbReference type="RuleBase" id="RU000579"/>
    </source>
</evidence>
<evidence type="ECO:0000256" key="7">
    <source>
        <dbReference type="ARBA" id="ARBA00022697"/>
    </source>
</evidence>
<dbReference type="SUPFAM" id="SSF55347">
    <property type="entry name" value="Glyceraldehyde-3-phosphate dehydrogenase-like, C-terminal domain"/>
    <property type="match status" value="1"/>
</dbReference>
<name>A0A7V1N246_DESA2</name>
<dbReference type="InterPro" id="IPR005106">
    <property type="entry name" value="Asp/hSer_DH_NAD-bd"/>
</dbReference>
<dbReference type="GO" id="GO:0050661">
    <property type="term" value="F:NADP binding"/>
    <property type="evidence" value="ECO:0007669"/>
    <property type="project" value="InterPro"/>
</dbReference>
<dbReference type="NCBIfam" id="NF004976">
    <property type="entry name" value="PRK06349.1"/>
    <property type="match status" value="1"/>
</dbReference>
<feature type="domain" description="Homoserine dehydrogenase catalytic" evidence="14">
    <location>
        <begin position="136"/>
        <end position="314"/>
    </location>
</feature>
<feature type="domain" description="Aspartate/homoserine dehydrogenase NAD-binding" evidence="15">
    <location>
        <begin position="10"/>
        <end position="128"/>
    </location>
</feature>
<evidence type="ECO:0000256" key="5">
    <source>
        <dbReference type="ARBA" id="ARBA00013376"/>
    </source>
</evidence>
<dbReference type="UniPathway" id="UPA00051">
    <property type="reaction ID" value="UER00465"/>
</dbReference>
<dbReference type="Gene3D" id="3.30.360.10">
    <property type="entry name" value="Dihydrodipicolinate Reductase, domain 2"/>
    <property type="match status" value="1"/>
</dbReference>
<protein>
    <recommendedName>
        <fullName evidence="5 12">Homoserine dehydrogenase</fullName>
        <ecNumber evidence="4 12">1.1.1.3</ecNumber>
    </recommendedName>
</protein>
<feature type="binding site" evidence="11">
    <location>
        <position position="104"/>
    </location>
    <ligand>
        <name>NADPH</name>
        <dbReference type="ChEBI" id="CHEBI:57783"/>
    </ligand>
</feature>
<gene>
    <name evidence="16" type="ORF">ENJ03_00790</name>
</gene>
<evidence type="ECO:0000259" key="14">
    <source>
        <dbReference type="Pfam" id="PF00742"/>
    </source>
</evidence>
<dbReference type="PROSITE" id="PS01042">
    <property type="entry name" value="HOMOSER_DHGENASE"/>
    <property type="match status" value="1"/>
</dbReference>
<dbReference type="AlphaFoldDB" id="A0A7V1N246"/>
<keyword evidence="7 12" id="KW-0791">Threonine biosynthesis</keyword>
<organism evidence="16">
    <name type="scientific">Desulfofervidus auxilii</name>
    <dbReference type="NCBI Taxonomy" id="1621989"/>
    <lineage>
        <taxon>Bacteria</taxon>
        <taxon>Pseudomonadati</taxon>
        <taxon>Thermodesulfobacteriota</taxon>
        <taxon>Candidatus Desulfofervidia</taxon>
        <taxon>Candidatus Desulfofervidales</taxon>
        <taxon>Candidatus Desulfofervidaceae</taxon>
        <taxon>Candidatus Desulfofervidus</taxon>
    </lineage>
</organism>
<evidence type="ECO:0000259" key="15">
    <source>
        <dbReference type="Pfam" id="PF03447"/>
    </source>
</evidence>
<dbReference type="EMBL" id="DRKW01000044">
    <property type="protein sequence ID" value="HEB73744.1"/>
    <property type="molecule type" value="Genomic_DNA"/>
</dbReference>
<evidence type="ECO:0000256" key="10">
    <source>
        <dbReference type="PIRSR" id="PIRSR036497-1"/>
    </source>
</evidence>
<dbReference type="UniPathway" id="UPA00050">
    <property type="reaction ID" value="UER00063"/>
</dbReference>
<feature type="binding site" evidence="11">
    <location>
        <begin position="10"/>
        <end position="15"/>
    </location>
    <ligand>
        <name>NADP(+)</name>
        <dbReference type="ChEBI" id="CHEBI:58349"/>
    </ligand>
</feature>
<sequence length="333" mass="36033">MDAINIGLIGLGTVGTGVVKILRKNRDLLLKKLNVPLILKKVAYKNLSRPRTVDLSGIEITNAEEIINDPEINIVIELIGGYEPAKTYILTAIKKRKHVVTANKALLALYGEEIFKTAMEYGVDVAFEASVGGGIPLINGIKEGLVGNNILCMFGILNGTANYILTKMTKEGVAFKEALKEAQEKGFAEADPTFDIEGIDTAHKLTILLSLVYGIPINFEQIYIEGIGNIDPLDIQFAQEFGYRIKLLAVSRQTAKGIESRVHPTMIPIEHLLANVNGAYNALLVRGDAVGNILFYGLGAGMMPAGSAVVSDVVSLSRNLIKGITQRVPLLSY</sequence>
<evidence type="ECO:0000256" key="11">
    <source>
        <dbReference type="PIRSR" id="PIRSR036497-2"/>
    </source>
</evidence>
<dbReference type="Gene3D" id="3.40.50.720">
    <property type="entry name" value="NAD(P)-binding Rossmann-like Domain"/>
    <property type="match status" value="1"/>
</dbReference>
<comment type="catalytic activity">
    <reaction evidence="12">
        <text>L-homoserine + NADP(+) = L-aspartate 4-semialdehyde + NADPH + H(+)</text>
        <dbReference type="Rhea" id="RHEA:15761"/>
        <dbReference type="ChEBI" id="CHEBI:15378"/>
        <dbReference type="ChEBI" id="CHEBI:57476"/>
        <dbReference type="ChEBI" id="CHEBI:57783"/>
        <dbReference type="ChEBI" id="CHEBI:58349"/>
        <dbReference type="ChEBI" id="CHEBI:537519"/>
        <dbReference type="EC" id="1.1.1.3"/>
    </reaction>
</comment>
<feature type="non-terminal residue" evidence="16">
    <location>
        <position position="333"/>
    </location>
</feature>
<dbReference type="GO" id="GO:0009088">
    <property type="term" value="P:threonine biosynthetic process"/>
    <property type="evidence" value="ECO:0007669"/>
    <property type="project" value="UniProtKB-UniPathway"/>
</dbReference>
<dbReference type="InterPro" id="IPR001342">
    <property type="entry name" value="HDH_cat"/>
</dbReference>